<dbReference type="PANTHER" id="PTHR36566">
    <property type="entry name" value="NICKEL INSERTION PROTEIN-RELATED"/>
    <property type="match status" value="1"/>
</dbReference>
<gene>
    <name evidence="2" type="ORF">KX928_06130</name>
</gene>
<dbReference type="Proteomes" id="UP001138661">
    <property type="component" value="Unassembled WGS sequence"/>
</dbReference>
<dbReference type="Pfam" id="PF01969">
    <property type="entry name" value="Ni_insertion"/>
    <property type="match status" value="1"/>
</dbReference>
<dbReference type="InterPro" id="IPR002822">
    <property type="entry name" value="Ni_insertion"/>
</dbReference>
<protein>
    <submittedName>
        <fullName evidence="2">LarC family nickel insertion protein</fullName>
    </submittedName>
</protein>
<keyword evidence="3" id="KW-1185">Reference proteome</keyword>
<evidence type="ECO:0000256" key="1">
    <source>
        <dbReference type="ARBA" id="ARBA00022596"/>
    </source>
</evidence>
<organism evidence="2 3">
    <name type="scientific">Roseobacter insulae</name>
    <dbReference type="NCBI Taxonomy" id="2859783"/>
    <lineage>
        <taxon>Bacteria</taxon>
        <taxon>Pseudomonadati</taxon>
        <taxon>Pseudomonadota</taxon>
        <taxon>Alphaproteobacteria</taxon>
        <taxon>Rhodobacterales</taxon>
        <taxon>Roseobacteraceae</taxon>
        <taxon>Roseobacter</taxon>
    </lineage>
</organism>
<dbReference type="PANTHER" id="PTHR36566:SF1">
    <property type="entry name" value="PYRIDINIUM-3,5-BISTHIOCARBOXYLIC ACID MONONUCLEOTIDE NICKEL INSERTION PROTEIN"/>
    <property type="match status" value="1"/>
</dbReference>
<proteinExistence type="predicted"/>
<evidence type="ECO:0000313" key="3">
    <source>
        <dbReference type="Proteomes" id="UP001138661"/>
    </source>
</evidence>
<evidence type="ECO:0000313" key="2">
    <source>
        <dbReference type="EMBL" id="MBW4707358.1"/>
    </source>
</evidence>
<dbReference type="RefSeq" id="WP_219500160.1">
    <property type="nucleotide sequence ID" value="NZ_JAHXDN010000002.1"/>
</dbReference>
<accession>A0A9X1FTF7</accession>
<name>A0A9X1FTF7_9RHOB</name>
<comment type="caution">
    <text evidence="2">The sequence shown here is derived from an EMBL/GenBank/DDBJ whole genome shotgun (WGS) entry which is preliminary data.</text>
</comment>
<reference evidence="2" key="1">
    <citation type="submission" date="2021-07" db="EMBL/GenBank/DDBJ databases">
        <title>Roseobacter insulae sp. nov., isolated from a tidal flat.</title>
        <authorList>
            <person name="Park S."/>
            <person name="Yoon J.-H."/>
        </authorList>
    </citation>
    <scope>NUCLEOTIDE SEQUENCE</scope>
    <source>
        <strain evidence="2">YSTF-M11</strain>
    </source>
</reference>
<sequence length="384" mass="41096">MSDHIHLDVTGGIAGDMFLAAMLAAFPHMRQQMEDDLRAAGVWAQVTIAVEDVREMGFAATRVTVQTAGSAPPTSHWRDIRAFIENSRLRAAVSKRAVEIFAELAAAEATCHGVAPDDVHFHEIADWDSLADIIGAASLIEQAGAPRWSVSALPQGSGRVKTRHGLVPVPPPATAELLQGYSLFSDGVDGERITPTGAAILKYLSPSQGALGPVGTLGHSGTGAGHRQLQGIPNILRLLVFDAPAMSGDTVHLIRFEIDDMTPEEIAVALDRIRLEAGVLDASYTIGYGKKGRVQFSLSVICAPPMHDRVVETCFSETSTLGLRLETVARYRLNRRKDTISGLPVKSVDRPAGATAKVESDALARTKTLKARRALAAEAEHDHD</sequence>
<dbReference type="EMBL" id="JAHXDN010000002">
    <property type="protein sequence ID" value="MBW4707358.1"/>
    <property type="molecule type" value="Genomic_DNA"/>
</dbReference>
<keyword evidence="1" id="KW-0533">Nickel</keyword>
<dbReference type="AlphaFoldDB" id="A0A9X1FTF7"/>